<comment type="similarity">
    <text evidence="9">Belongs to the SIN1 family.</text>
</comment>
<dbReference type="Pfam" id="PF05422">
    <property type="entry name" value="SIN1"/>
    <property type="match status" value="1"/>
</dbReference>
<keyword evidence="13" id="KW-0967">Endosome</keyword>
<evidence type="ECO:0000256" key="5">
    <source>
        <dbReference type="ARBA" id="ARBA00004406"/>
    </source>
</evidence>
<evidence type="ECO:0000256" key="6">
    <source>
        <dbReference type="ARBA" id="ARBA00004450"/>
    </source>
</evidence>
<feature type="domain" description="CRIM" evidence="25">
    <location>
        <begin position="181"/>
        <end position="319"/>
    </location>
</feature>
<evidence type="ECO:0000256" key="12">
    <source>
        <dbReference type="ARBA" id="ARBA00022490"/>
    </source>
</evidence>
<keyword evidence="11" id="KW-1003">Cell membrane</keyword>
<dbReference type="GO" id="GO:0031902">
    <property type="term" value="C:late endosome membrane"/>
    <property type="evidence" value="ECO:0007669"/>
    <property type="project" value="UniProtKB-SubCell"/>
</dbReference>
<dbReference type="GO" id="GO:0005634">
    <property type="term" value="C:nucleus"/>
    <property type="evidence" value="ECO:0007669"/>
    <property type="project" value="UniProtKB-SubCell"/>
</dbReference>
<feature type="domain" description="SIN1-type PH" evidence="26">
    <location>
        <begin position="426"/>
        <end position="529"/>
    </location>
</feature>
<keyword evidence="20" id="KW-0539">Nucleus</keyword>
<dbReference type="GO" id="GO:0031901">
    <property type="term" value="C:early endosome membrane"/>
    <property type="evidence" value="ECO:0007669"/>
    <property type="project" value="UniProtKB-SubCell"/>
</dbReference>
<evidence type="ECO:0000256" key="18">
    <source>
        <dbReference type="ARBA" id="ARBA00023136"/>
    </source>
</evidence>
<evidence type="ECO:0000256" key="4">
    <source>
        <dbReference type="ARBA" id="ARBA00004395"/>
    </source>
</evidence>
<feature type="compositionally biased region" description="Polar residues" evidence="23">
    <location>
        <begin position="140"/>
        <end position="154"/>
    </location>
</feature>
<dbReference type="GO" id="GO:0031932">
    <property type="term" value="C:TORC2 complex"/>
    <property type="evidence" value="ECO:0007669"/>
    <property type="project" value="InterPro"/>
</dbReference>
<dbReference type="GO" id="GO:0000139">
    <property type="term" value="C:Golgi membrane"/>
    <property type="evidence" value="ECO:0007669"/>
    <property type="project" value="UniProtKB-SubCell"/>
</dbReference>
<dbReference type="GO" id="GO:0005546">
    <property type="term" value="F:phosphatidylinositol-4,5-bisphosphate binding"/>
    <property type="evidence" value="ECO:0007669"/>
    <property type="project" value="TreeGrafter"/>
</dbReference>
<keyword evidence="17" id="KW-0496">Mitochondrion</keyword>
<evidence type="ECO:0000313" key="29">
    <source>
        <dbReference type="Proteomes" id="UP001497497"/>
    </source>
</evidence>
<gene>
    <name evidence="28" type="ORF">GSLYS_00003924001</name>
</gene>
<evidence type="ECO:0000256" key="10">
    <source>
        <dbReference type="ARBA" id="ARBA00014183"/>
    </source>
</evidence>
<keyword evidence="15" id="KW-0256">Endoplasmic reticulum</keyword>
<evidence type="ECO:0000256" key="1">
    <source>
        <dbReference type="ARBA" id="ARBA00004123"/>
    </source>
</evidence>
<protein>
    <recommendedName>
        <fullName evidence="10">Target of rapamycin complex 2 subunit MAPKAP1</fullName>
    </recommendedName>
    <alternativeName>
        <fullName evidence="22">Stress-activated map kinase-interacting protein 1</fullName>
    </alternativeName>
</protein>
<evidence type="ECO:0000256" key="22">
    <source>
        <dbReference type="ARBA" id="ARBA00031431"/>
    </source>
</evidence>
<evidence type="ECO:0000256" key="7">
    <source>
        <dbReference type="ARBA" id="ARBA00004556"/>
    </source>
</evidence>
<keyword evidence="18" id="KW-0472">Membrane</keyword>
<evidence type="ECO:0000256" key="19">
    <source>
        <dbReference type="ARBA" id="ARBA00023228"/>
    </source>
</evidence>
<accession>A0AAV2HAJ8</accession>
<evidence type="ECO:0000259" key="26">
    <source>
        <dbReference type="Pfam" id="PF16979"/>
    </source>
</evidence>
<dbReference type="AlphaFoldDB" id="A0AAV2HAJ8"/>
<evidence type="ECO:0000256" key="21">
    <source>
        <dbReference type="ARBA" id="ARBA00023765"/>
    </source>
</evidence>
<dbReference type="GO" id="GO:0005765">
    <property type="term" value="C:lysosomal membrane"/>
    <property type="evidence" value="ECO:0007669"/>
    <property type="project" value="UniProtKB-SubCell"/>
</dbReference>
<evidence type="ECO:0000256" key="20">
    <source>
        <dbReference type="ARBA" id="ARBA00023242"/>
    </source>
</evidence>
<dbReference type="FunFam" id="2.30.29.30:FF:000585">
    <property type="entry name" value="target of rapamycin complex 2 subunit MAPKAP1 isoform X3"/>
    <property type="match status" value="1"/>
</dbReference>
<name>A0AAV2HAJ8_LYMST</name>
<dbReference type="InterPro" id="IPR032679">
    <property type="entry name" value="Sin1_N"/>
</dbReference>
<keyword evidence="12" id="KW-0963">Cytoplasm</keyword>
<dbReference type="InterPro" id="IPR057339">
    <property type="entry name" value="RBD_SIN1"/>
</dbReference>
<feature type="region of interest" description="Disordered" evidence="23">
    <location>
        <begin position="134"/>
        <end position="154"/>
    </location>
</feature>
<evidence type="ECO:0000259" key="24">
    <source>
        <dbReference type="Pfam" id="PF05422"/>
    </source>
</evidence>
<dbReference type="PANTHER" id="PTHR13335">
    <property type="entry name" value="TARGET OF RAPAMYCIN COMPLEX 2 SUBUNIT MAPKAP1"/>
    <property type="match status" value="1"/>
</dbReference>
<dbReference type="GO" id="GO:0005789">
    <property type="term" value="C:endoplasmic reticulum membrane"/>
    <property type="evidence" value="ECO:0007669"/>
    <property type="project" value="UniProtKB-SubCell"/>
</dbReference>
<keyword evidence="14" id="KW-1000">Mitochondrion outer membrane</keyword>
<evidence type="ECO:0000256" key="8">
    <source>
        <dbReference type="ARBA" id="ARBA00004633"/>
    </source>
</evidence>
<evidence type="ECO:0000259" key="27">
    <source>
        <dbReference type="Pfam" id="PF25322"/>
    </source>
</evidence>
<organism evidence="28 29">
    <name type="scientific">Lymnaea stagnalis</name>
    <name type="common">Great pond snail</name>
    <name type="synonym">Helix stagnalis</name>
    <dbReference type="NCBI Taxonomy" id="6523"/>
    <lineage>
        <taxon>Eukaryota</taxon>
        <taxon>Metazoa</taxon>
        <taxon>Spiralia</taxon>
        <taxon>Lophotrochozoa</taxon>
        <taxon>Mollusca</taxon>
        <taxon>Gastropoda</taxon>
        <taxon>Heterobranchia</taxon>
        <taxon>Euthyneura</taxon>
        <taxon>Panpulmonata</taxon>
        <taxon>Hygrophila</taxon>
        <taxon>Lymnaeoidea</taxon>
        <taxon>Lymnaeidae</taxon>
        <taxon>Lymnaea</taxon>
    </lineage>
</organism>
<dbReference type="GO" id="GO:0005741">
    <property type="term" value="C:mitochondrial outer membrane"/>
    <property type="evidence" value="ECO:0007669"/>
    <property type="project" value="UniProtKB-SubCell"/>
</dbReference>
<evidence type="ECO:0000256" key="3">
    <source>
        <dbReference type="ARBA" id="ARBA00004220"/>
    </source>
</evidence>
<dbReference type="Pfam" id="PF25322">
    <property type="entry name" value="RBD_SIN1"/>
    <property type="match status" value="1"/>
</dbReference>
<evidence type="ECO:0000256" key="17">
    <source>
        <dbReference type="ARBA" id="ARBA00023128"/>
    </source>
</evidence>
<dbReference type="InterPro" id="IPR011993">
    <property type="entry name" value="PH-like_dom_sf"/>
</dbReference>
<dbReference type="GO" id="GO:0005886">
    <property type="term" value="C:plasma membrane"/>
    <property type="evidence" value="ECO:0007669"/>
    <property type="project" value="UniProtKB-SubCell"/>
</dbReference>
<proteinExistence type="inferred from homology"/>
<sequence>MAMMDNVDFLISHIRNAFVTSDDTSMSEWVITECRAQDETELKRDSNPRYNRNNMNIRSDSMSDCPSDNEIKGSMDIHPDMDFGAHRRRSNTAQRLERLKKEKRTQSKMKTIQWKDAPETYKAEEKGHLFEKRNLPELPNTGSNIPDQNISTTTFQNVPVPPVLEVTSASSSPSKKAKGVSILSQQLEELDSHGSNPFFKYAKFDGRTAGGLPTRKLEIFLAFAPPEHRGYPMSILVTAHAKAQEVVGLICWQYTEEERKPDLQSVAGHIDPNDFVNKFSLHMAEDDGEIDTDFPPIIPTDPVSKYGFTKFALVANAPVQPKSALVTINVPNRGFNKFQVDSMTVTMRELMDKVIKKRKIKLRPGLNYTLEKTGKSEIGKPVDLDAMLGSMNCLEFYLIRENSSRGDAESNGEEDQKMAESLMSHQYKSFIVSMVHKLRTNTEVQLGISGDKIEIDPVSVKGTARLFRQKAVTYDADCVAACDITETKSNGRAVFRMTYLNGTDYKQHYFEAEQSTATEIVEKVNNILELKFSPVRKEFVFSQEKKALQKRDSIKRESSVKLGH</sequence>
<dbReference type="InterPro" id="IPR031313">
    <property type="entry name" value="Sin1_PH_dom"/>
</dbReference>
<dbReference type="GO" id="GO:0048471">
    <property type="term" value="C:perinuclear region of cytoplasm"/>
    <property type="evidence" value="ECO:0007669"/>
    <property type="project" value="UniProtKB-SubCell"/>
</dbReference>
<evidence type="ECO:0000256" key="13">
    <source>
        <dbReference type="ARBA" id="ARBA00022753"/>
    </source>
</evidence>
<dbReference type="EMBL" id="CAXITT010000055">
    <property type="protein sequence ID" value="CAL1529769.1"/>
    <property type="molecule type" value="Genomic_DNA"/>
</dbReference>
<comment type="subcellular location">
    <subcellularLocation>
        <location evidence="2">Cell membrane</location>
        <topology evidence="2">Peripheral membrane protein</topology>
    </subcellularLocation>
    <subcellularLocation>
        <location evidence="7">Cytoplasm</location>
        <location evidence="7">Perinuclear region</location>
    </subcellularLocation>
    <subcellularLocation>
        <location evidence="3">Early endosome membrane</location>
        <topology evidence="3">Peripheral membrane protein</topology>
    </subcellularLocation>
    <subcellularLocation>
        <location evidence="5">Endoplasmic reticulum membrane</location>
        <topology evidence="5">Peripheral membrane protein</topology>
    </subcellularLocation>
    <subcellularLocation>
        <location evidence="4">Golgi apparatus membrane</location>
        <topology evidence="4">Peripheral membrane protein</topology>
    </subcellularLocation>
    <subcellularLocation>
        <location evidence="8">Late endosome membrane</location>
        <topology evidence="8">Peripheral membrane protein</topology>
    </subcellularLocation>
    <subcellularLocation>
        <location evidence="21">Lysosome membrane</location>
        <topology evidence="21">Peripheral membrane protein</topology>
    </subcellularLocation>
    <subcellularLocation>
        <location evidence="6">Mitochondrion outer membrane</location>
        <topology evidence="6">Peripheral membrane protein</topology>
    </subcellularLocation>
    <subcellularLocation>
        <location evidence="1">Nucleus</location>
    </subcellularLocation>
</comment>
<evidence type="ECO:0000259" key="25">
    <source>
        <dbReference type="Pfam" id="PF16978"/>
    </source>
</evidence>
<dbReference type="Gene3D" id="2.30.29.30">
    <property type="entry name" value="Pleckstrin-homology domain (PH domain)/Phosphotyrosine-binding domain (PTB)"/>
    <property type="match status" value="1"/>
</dbReference>
<dbReference type="Pfam" id="PF16979">
    <property type="entry name" value="SIN1_PH"/>
    <property type="match status" value="1"/>
</dbReference>
<evidence type="ECO:0000256" key="23">
    <source>
        <dbReference type="SAM" id="MobiDB-lite"/>
    </source>
</evidence>
<dbReference type="GO" id="GO:0038203">
    <property type="term" value="P:TORC2 signaling"/>
    <property type="evidence" value="ECO:0007669"/>
    <property type="project" value="TreeGrafter"/>
</dbReference>
<dbReference type="PANTHER" id="PTHR13335:SF1">
    <property type="entry name" value="TARGET OF RAPAMYCIN COMPLEX 2 SUBUNIT MAPKAP1"/>
    <property type="match status" value="1"/>
</dbReference>
<dbReference type="GO" id="GO:0030674">
    <property type="term" value="F:protein-macromolecule adaptor activity"/>
    <property type="evidence" value="ECO:0007669"/>
    <property type="project" value="UniProtKB-ARBA"/>
</dbReference>
<feature type="domain" description="Target of rapamycin complex 2 subunit MAPKAP1-like Ras-binding" evidence="27">
    <location>
        <begin position="332"/>
        <end position="400"/>
    </location>
</feature>
<evidence type="ECO:0000256" key="9">
    <source>
        <dbReference type="ARBA" id="ARBA00009407"/>
    </source>
</evidence>
<feature type="region of interest" description="Disordered" evidence="23">
    <location>
        <begin position="40"/>
        <end position="66"/>
    </location>
</feature>
<dbReference type="InterPro" id="IPR031567">
    <property type="entry name" value="CRIM_dom"/>
</dbReference>
<dbReference type="Proteomes" id="UP001497497">
    <property type="component" value="Unassembled WGS sequence"/>
</dbReference>
<feature type="compositionally biased region" description="Polar residues" evidence="23">
    <location>
        <begin position="48"/>
        <end position="66"/>
    </location>
</feature>
<evidence type="ECO:0000256" key="16">
    <source>
        <dbReference type="ARBA" id="ARBA00023034"/>
    </source>
</evidence>
<evidence type="ECO:0000256" key="2">
    <source>
        <dbReference type="ARBA" id="ARBA00004202"/>
    </source>
</evidence>
<dbReference type="InterPro" id="IPR008828">
    <property type="entry name" value="Sin1/Avo1"/>
</dbReference>
<reference evidence="28 29" key="1">
    <citation type="submission" date="2024-04" db="EMBL/GenBank/DDBJ databases">
        <authorList>
            <consortium name="Genoscope - CEA"/>
            <person name="William W."/>
        </authorList>
    </citation>
    <scope>NUCLEOTIDE SEQUENCE [LARGE SCALE GENOMIC DNA]</scope>
</reference>
<evidence type="ECO:0000256" key="15">
    <source>
        <dbReference type="ARBA" id="ARBA00022824"/>
    </source>
</evidence>
<keyword evidence="19" id="KW-0458">Lysosome</keyword>
<evidence type="ECO:0000313" key="28">
    <source>
        <dbReference type="EMBL" id="CAL1529769.1"/>
    </source>
</evidence>
<comment type="caution">
    <text evidence="28">The sequence shown here is derived from an EMBL/GenBank/DDBJ whole genome shotgun (WGS) entry which is preliminary data.</text>
</comment>
<keyword evidence="16" id="KW-0333">Golgi apparatus</keyword>
<keyword evidence="29" id="KW-1185">Reference proteome</keyword>
<evidence type="ECO:0000256" key="11">
    <source>
        <dbReference type="ARBA" id="ARBA00022475"/>
    </source>
</evidence>
<feature type="domain" description="Sin1 N-terminal" evidence="24">
    <location>
        <begin position="18"/>
        <end position="134"/>
    </location>
</feature>
<dbReference type="Pfam" id="PF16978">
    <property type="entry name" value="CRIM"/>
    <property type="match status" value="1"/>
</dbReference>
<evidence type="ECO:0000256" key="14">
    <source>
        <dbReference type="ARBA" id="ARBA00022787"/>
    </source>
</evidence>